<reference evidence="2" key="1">
    <citation type="journal article" date="2022" name="Int. J. Syst. Evol. Microbiol.">
        <title>Granulimonas faecalis gen. nov., sp. nov., and Leptogranulimonas caecicola gen. nov., sp. nov., novel lactate-producing Atopobiaceae bacteria isolated from mouse intestines, and an emended description of the family Atopobiaceae.</title>
        <authorList>
            <person name="Morinaga K."/>
            <person name="Kusada H."/>
            <person name="Sakamoto S."/>
            <person name="Murakami T."/>
            <person name="Toyoda A."/>
            <person name="Mori H."/>
            <person name="Meng X.Y."/>
            <person name="Takashino M."/>
            <person name="Murotomi K."/>
            <person name="Tamaki H."/>
        </authorList>
    </citation>
    <scope>NUCLEOTIDE SEQUENCE</scope>
    <source>
        <strain evidence="2">OPF53</strain>
    </source>
</reference>
<comment type="caution">
    <text evidence="2">The sequence shown here is derived from an EMBL/GenBank/DDBJ whole genome shotgun (WGS) entry which is preliminary data.</text>
</comment>
<keyword evidence="1" id="KW-0472">Membrane</keyword>
<dbReference type="RefSeq" id="WP_135977892.1">
    <property type="nucleotide sequence ID" value="NZ_BQKC01000001.1"/>
</dbReference>
<proteinExistence type="predicted"/>
<sequence length="125" mass="13920">METVPPNREMRAVALAGAVGVACWLLAVRSGHPDQVWPVVALPALTWVYMRFPEGFWRGGEQPGTMLTVASLAFGAATLFLFTRYIPIWQGPRPAFLTVPVWFWWFAAGVGVVRGWVAYLRDKVS</sequence>
<protein>
    <submittedName>
        <fullName evidence="2">Uncharacterized protein</fullName>
    </submittedName>
</protein>
<accession>A0AAV5AYA3</accession>
<dbReference type="Proteomes" id="UP001055025">
    <property type="component" value="Unassembled WGS sequence"/>
</dbReference>
<keyword evidence="1" id="KW-1133">Transmembrane helix</keyword>
<evidence type="ECO:0000256" key="1">
    <source>
        <dbReference type="SAM" id="Phobius"/>
    </source>
</evidence>
<feature type="transmembrane region" description="Helical" evidence="1">
    <location>
        <begin position="64"/>
        <end position="82"/>
    </location>
</feature>
<name>A0AAV5AYA3_9ACTN</name>
<dbReference type="AlphaFoldDB" id="A0AAV5AYA3"/>
<keyword evidence="1" id="KW-0812">Transmembrane</keyword>
<organism evidence="2 3">
    <name type="scientific">Granulimonas faecalis</name>
    <dbReference type="NCBI Taxonomy" id="2894155"/>
    <lineage>
        <taxon>Bacteria</taxon>
        <taxon>Bacillati</taxon>
        <taxon>Actinomycetota</taxon>
        <taxon>Coriobacteriia</taxon>
        <taxon>Coriobacteriales</taxon>
        <taxon>Kribbibacteriaceae</taxon>
        <taxon>Granulimonas</taxon>
    </lineage>
</organism>
<feature type="transmembrane region" description="Helical" evidence="1">
    <location>
        <begin position="12"/>
        <end position="29"/>
    </location>
</feature>
<evidence type="ECO:0000313" key="3">
    <source>
        <dbReference type="Proteomes" id="UP001055025"/>
    </source>
</evidence>
<gene>
    <name evidence="2" type="ORF">ATOP_00270</name>
</gene>
<feature type="transmembrane region" description="Helical" evidence="1">
    <location>
        <begin position="102"/>
        <end position="120"/>
    </location>
</feature>
<evidence type="ECO:0000313" key="2">
    <source>
        <dbReference type="EMBL" id="GJM54372.1"/>
    </source>
</evidence>
<dbReference type="EMBL" id="BQKC01000001">
    <property type="protein sequence ID" value="GJM54372.1"/>
    <property type="molecule type" value="Genomic_DNA"/>
</dbReference>
<keyword evidence="3" id="KW-1185">Reference proteome</keyword>